<feature type="compositionally biased region" description="Low complexity" evidence="2">
    <location>
        <begin position="431"/>
        <end position="443"/>
    </location>
</feature>
<feature type="compositionally biased region" description="Low complexity" evidence="2">
    <location>
        <begin position="540"/>
        <end position="551"/>
    </location>
</feature>
<evidence type="ECO:0000256" key="1">
    <source>
        <dbReference type="SAM" id="Coils"/>
    </source>
</evidence>
<feature type="compositionally biased region" description="Low complexity" evidence="2">
    <location>
        <begin position="195"/>
        <end position="220"/>
    </location>
</feature>
<feature type="compositionally biased region" description="Low complexity" evidence="2">
    <location>
        <begin position="86"/>
        <end position="98"/>
    </location>
</feature>
<proteinExistence type="predicted"/>
<feature type="region of interest" description="Disordered" evidence="2">
    <location>
        <begin position="398"/>
        <end position="495"/>
    </location>
</feature>
<dbReference type="OrthoDB" id="348318at2759"/>
<feature type="region of interest" description="Disordered" evidence="2">
    <location>
        <begin position="86"/>
        <end position="321"/>
    </location>
</feature>
<feature type="compositionally biased region" description="Polar residues" evidence="2">
    <location>
        <begin position="467"/>
        <end position="476"/>
    </location>
</feature>
<dbReference type="VEuPathDB" id="ToxoDB:EAH_00047750"/>
<feature type="compositionally biased region" description="Pro residues" evidence="2">
    <location>
        <begin position="27"/>
        <end position="45"/>
    </location>
</feature>
<dbReference type="EMBL" id="HG671115">
    <property type="protein sequence ID" value="CDI79962.1"/>
    <property type="molecule type" value="Genomic_DNA"/>
</dbReference>
<feature type="compositionally biased region" description="Low complexity" evidence="2">
    <location>
        <begin position="375"/>
        <end position="384"/>
    </location>
</feature>
<protein>
    <submittedName>
        <fullName evidence="3">Uncharacterized protein</fullName>
    </submittedName>
</protein>
<dbReference type="GeneID" id="25272845"/>
<dbReference type="PANTHER" id="PTHR13270">
    <property type="entry name" value="PROTEIN C20ORF116-RELATED"/>
    <property type="match status" value="1"/>
</dbReference>
<feature type="region of interest" description="Disordered" evidence="2">
    <location>
        <begin position="1016"/>
        <end position="1035"/>
    </location>
</feature>
<feature type="compositionally biased region" description="Low complexity" evidence="2">
    <location>
        <begin position="172"/>
        <end position="184"/>
    </location>
</feature>
<dbReference type="RefSeq" id="XP_013250008.1">
    <property type="nucleotide sequence ID" value="XM_013394554.1"/>
</dbReference>
<feature type="compositionally biased region" description="Gly residues" evidence="2">
    <location>
        <begin position="1113"/>
        <end position="1125"/>
    </location>
</feature>
<name>U6GK41_EIMAC</name>
<evidence type="ECO:0000256" key="2">
    <source>
        <dbReference type="SAM" id="MobiDB-lite"/>
    </source>
</evidence>
<feature type="compositionally biased region" description="Gly residues" evidence="2">
    <location>
        <begin position="1396"/>
        <end position="1407"/>
    </location>
</feature>
<dbReference type="OMA" id="EKICRCK"/>
<sequence length="1429" mass="149643">MSLPPSNPFSEAPRNPEGAPSSSNRQPYPPVLGAPGHPGGPPSCAPAPLQGPGALSAAASASGHLQPFIDTGERVLLQWGVPTAAGGVAAPAWGSSPALQQKQQQTEPFFPAASAPKDPEAPFGGPLVQGPLAANTEGPPAPGGPTVLPAEGDQWGPPVPQHPWVGGPPSSAAAAAAAGAATAAQPTVPSADVASQQPQQQQLPQQQLLQQQQQQQSRQQHALLGGEGVHGGPPGGPPSGVEFAAAEGKWQGRWAQGPPTRSQPPACVSSSLGFEGAPPLAEGPVFSQEGPLNPAAAPADFFRPLANDMPPHTNNYAPYQLRPEGAPTLQLRHTGPPTFVQRTEDPAFAGAPEEQRAAKETTDGLHGEGPQPQWALGPPAVLGAPGAVGAPGVLGGPGALGAPSSGRHTGEAGAAPTLDCGPPPNGPLRVAAAAQPPQQQQQQELQHLSETVGVAGMGALQRKGGPSTVSERQQQGDPGLCRGLNSSSGAPAGPWVGLPGVQSVVGGPHPVGAPVSGPPYMGGPSPPFLRGPNSVTAPQPLLRGAPRSSPSPLGPPPQGPPPDSLLSAVASRQYALLAVRAFLLACEEPAAPPWKQIAAWGPWLSGQQQGATHLGLQGPRRRGGAPQPAGSAVLTESEEQGAPAAEEGAPGGPPEKGPQEAQEEPSPAAANKSPAADEGPLKPDRKKKRTGAPQGGPPSKKATKTQRAAAGEGSLVACDGELPLQQQQQQQEQQQQHEQQQQQQEDLFLGCIDNLWGLGGELLLPCSSSSLPLSAVQQADLCLDLLTALGRLRPQWRARSNRVPYQLHVIRLRPSLLQPAAAPPSSVLDAYTAALGPLVAHIGELPYVHLAPGEAEEVVEEIQILRGPPAIDAVLRALDALGPPWGPQGSQPEADSEAIEAEAMRDMGDPRQQVLLQQQLQQQQQQQQQQQAQRLQQQQQQQLLLLQQQQQQQGEASRGAEAPADGHRSPAETEVLLAYNPDLKVLRQLNYLVHGTRVYVHQDVLDAKLAEMGLPPLPPPAAGGPDGGPSSSRGPLSRFVMAEAGDRHFVCPYGEYLPLKPLGAPQQVLQFSVGHVVELLQEGRLCLLRFTEREALKRRLPLLGGPQGPPNDAGGGVGGPGGSGGPYKQQRGSKPACCPAPVGIEKICRCKCNHRRQELCIQLKQRLRADKKGCLAAIKEYLDLNHVAYALPSARTCQLEVLSYLFGVNPWLYAKNKHEAPPEAEVAVIVRRYKELVNTKEYEQTFKAWIEEQAREKSLQQEITADITAIGLNLKDPEGGGCLAAAVHTPQQDPRVQASIAQLVPNTPICVRFKALLGLPSGNEQHLRGVVRRIQTLPRGRAISLSINNRKEEFVLLPEELQTLVAHDDLRLVRMRSRQWFAYEAHAAGGPSAAGSTGGPPGAGGGPPSDTNWGPSTQEDSWKGGDTQP</sequence>
<feature type="region of interest" description="Disordered" evidence="2">
    <location>
        <begin position="515"/>
        <end position="566"/>
    </location>
</feature>
<keyword evidence="4" id="KW-1185">Reference proteome</keyword>
<feature type="coiled-coil region" evidence="1">
    <location>
        <begin position="913"/>
        <end position="952"/>
    </location>
</feature>
<feature type="compositionally biased region" description="Low complexity" evidence="2">
    <location>
        <begin position="46"/>
        <end position="61"/>
    </location>
</feature>
<evidence type="ECO:0000313" key="3">
    <source>
        <dbReference type="EMBL" id="CDI79962.1"/>
    </source>
</evidence>
<reference evidence="3" key="1">
    <citation type="submission" date="2013-10" db="EMBL/GenBank/DDBJ databases">
        <title>Genomic analysis of the causative agents of coccidiosis in chickens.</title>
        <authorList>
            <person name="Reid A.J."/>
            <person name="Blake D."/>
            <person name="Billington K."/>
            <person name="Browne H."/>
            <person name="Dunn M."/>
            <person name="Hung S."/>
            <person name="Kawahara F."/>
            <person name="Miranda-Saavedra D."/>
            <person name="Mourier T."/>
            <person name="Nagra H."/>
            <person name="Otto T.D."/>
            <person name="Rawlings N."/>
            <person name="Sanchez A."/>
            <person name="Sanders M."/>
            <person name="Subramaniam C."/>
            <person name="Tay Y."/>
            <person name="Dear P."/>
            <person name="Doerig C."/>
            <person name="Gruber A."/>
            <person name="Parkinson J."/>
            <person name="Shirley M."/>
            <person name="Wan K.L."/>
            <person name="Berriman M."/>
            <person name="Tomley F."/>
            <person name="Pain A."/>
        </authorList>
    </citation>
    <scope>NUCLEOTIDE SEQUENCE [LARGE SCALE GENOMIC DNA]</scope>
    <source>
        <strain evidence="3">Houghton</strain>
    </source>
</reference>
<feature type="region of interest" description="Disordered" evidence="2">
    <location>
        <begin position="1101"/>
        <end position="1135"/>
    </location>
</feature>
<gene>
    <name evidence="3" type="ORF">EAH_00047750</name>
</gene>
<feature type="region of interest" description="Disordered" evidence="2">
    <location>
        <begin position="343"/>
        <end position="384"/>
    </location>
</feature>
<accession>U6GK41</accession>
<reference evidence="3" key="2">
    <citation type="submission" date="2013-10" db="EMBL/GenBank/DDBJ databases">
        <authorList>
            <person name="Aslett M."/>
        </authorList>
    </citation>
    <scope>NUCLEOTIDE SEQUENCE [LARGE SCALE GENOMIC DNA]</scope>
    <source>
        <strain evidence="3">Houghton</strain>
    </source>
</reference>
<keyword evidence="1" id="KW-0175">Coiled coil</keyword>
<organism evidence="3 4">
    <name type="scientific">Eimeria acervulina</name>
    <name type="common">Coccidian parasite</name>
    <dbReference type="NCBI Taxonomy" id="5801"/>
    <lineage>
        <taxon>Eukaryota</taxon>
        <taxon>Sar</taxon>
        <taxon>Alveolata</taxon>
        <taxon>Apicomplexa</taxon>
        <taxon>Conoidasida</taxon>
        <taxon>Coccidia</taxon>
        <taxon>Eucoccidiorida</taxon>
        <taxon>Eimeriorina</taxon>
        <taxon>Eimeriidae</taxon>
        <taxon>Eimeria</taxon>
    </lineage>
</organism>
<feature type="compositionally biased region" description="Basic and acidic residues" evidence="2">
    <location>
        <begin position="353"/>
        <end position="366"/>
    </location>
</feature>
<dbReference type="Proteomes" id="UP000018050">
    <property type="component" value="Unassembled WGS sequence"/>
</dbReference>
<evidence type="ECO:0000313" key="4">
    <source>
        <dbReference type="Proteomes" id="UP000018050"/>
    </source>
</evidence>
<feature type="compositionally biased region" description="Pro residues" evidence="2">
    <location>
        <begin position="552"/>
        <end position="563"/>
    </location>
</feature>
<feature type="region of interest" description="Disordered" evidence="2">
    <location>
        <begin position="608"/>
        <end position="711"/>
    </location>
</feature>
<feature type="region of interest" description="Disordered" evidence="2">
    <location>
        <begin position="1388"/>
        <end position="1429"/>
    </location>
</feature>
<dbReference type="PANTHER" id="PTHR13270:SF13">
    <property type="entry name" value="LIMPET, ISOFORM K"/>
    <property type="match status" value="1"/>
</dbReference>
<feature type="compositionally biased region" description="Polar residues" evidence="2">
    <location>
        <begin position="1410"/>
        <end position="1419"/>
    </location>
</feature>
<feature type="compositionally biased region" description="Low complexity" evidence="2">
    <location>
        <begin position="664"/>
        <end position="676"/>
    </location>
</feature>
<feature type="region of interest" description="Disordered" evidence="2">
    <location>
        <begin position="1"/>
        <end position="61"/>
    </location>
</feature>